<gene>
    <name evidence="12" type="primary">apbE_2</name>
    <name evidence="12" type="ORF">AMURIS_04551</name>
</gene>
<evidence type="ECO:0000313" key="12">
    <source>
        <dbReference type="EMBL" id="SOY31803.1"/>
    </source>
</evidence>
<proteinExistence type="inferred from homology"/>
<keyword evidence="7 10" id="KW-0460">Magnesium</keyword>
<evidence type="ECO:0000256" key="10">
    <source>
        <dbReference type="PIRNR" id="PIRNR006268"/>
    </source>
</evidence>
<dbReference type="PIRSF" id="PIRSF006268">
    <property type="entry name" value="ApbE"/>
    <property type="match status" value="1"/>
</dbReference>
<dbReference type="SUPFAM" id="SSF143631">
    <property type="entry name" value="ApbE-like"/>
    <property type="match status" value="1"/>
</dbReference>
<evidence type="ECO:0000256" key="11">
    <source>
        <dbReference type="PIRSR" id="PIRSR006268-2"/>
    </source>
</evidence>
<accession>A0A2K4ZMT5</accession>
<keyword evidence="3 10" id="KW-0285">Flavoprotein</keyword>
<sequence>MNQKRLQKIFPGPGTVNTIALYGNYAPETAEQVKKRVLELHARFSFFEAESDIFRINEQAGIKPVTVHPDTLFVLFHALAYGAETRGAFDITTGAANRLWRDAIRCAKMPSDSALAEGCGRNGLSDLVLDETESTAFLRRKGMQIDLGGIAKGYAADQALQILKKNKVRHALLNFGETVIALGREQKIGIQHPYQKNGQSIAEVSVKNKAVVTSGTYERGFFSQGRRYHHILNPRTGCPADSGLLSVTLVGQSAMELDALATGLCVLGRNAGLPLLEKRGIEAVFIDNEGEIRITPGLQGKFLLRRN</sequence>
<keyword evidence="12" id="KW-0449">Lipoprotein</keyword>
<dbReference type="GO" id="GO:0016740">
    <property type="term" value="F:transferase activity"/>
    <property type="evidence" value="ECO:0007669"/>
    <property type="project" value="UniProtKB-UniRule"/>
</dbReference>
<keyword evidence="6 10" id="KW-0274">FAD</keyword>
<dbReference type="AlphaFoldDB" id="A0A2K4ZMT5"/>
<keyword evidence="13" id="KW-1185">Reference proteome</keyword>
<dbReference type="PANTHER" id="PTHR30040:SF2">
    <property type="entry name" value="FAD:PROTEIN FMN TRANSFERASE"/>
    <property type="match status" value="1"/>
</dbReference>
<evidence type="ECO:0000256" key="6">
    <source>
        <dbReference type="ARBA" id="ARBA00022827"/>
    </source>
</evidence>
<comment type="cofactor">
    <cofactor evidence="11">
        <name>Mg(2+)</name>
        <dbReference type="ChEBI" id="CHEBI:18420"/>
    </cofactor>
    <cofactor evidence="11">
        <name>Mn(2+)</name>
        <dbReference type="ChEBI" id="CHEBI:29035"/>
    </cofactor>
    <text evidence="11">Magnesium. Can also use manganese.</text>
</comment>
<dbReference type="InterPro" id="IPR003374">
    <property type="entry name" value="ApbE-like_sf"/>
</dbReference>
<dbReference type="GO" id="GO:0046872">
    <property type="term" value="F:metal ion binding"/>
    <property type="evidence" value="ECO:0007669"/>
    <property type="project" value="UniProtKB-UniRule"/>
</dbReference>
<dbReference type="EMBL" id="OFSM01000031">
    <property type="protein sequence ID" value="SOY31803.1"/>
    <property type="molecule type" value="Genomic_DNA"/>
</dbReference>
<evidence type="ECO:0000256" key="3">
    <source>
        <dbReference type="ARBA" id="ARBA00022630"/>
    </source>
</evidence>
<dbReference type="OrthoDB" id="9778595at2"/>
<evidence type="ECO:0000256" key="1">
    <source>
        <dbReference type="ARBA" id="ARBA00011955"/>
    </source>
</evidence>
<organism evidence="12 13">
    <name type="scientific">Acetatifactor muris</name>
    <dbReference type="NCBI Taxonomy" id="879566"/>
    <lineage>
        <taxon>Bacteria</taxon>
        <taxon>Bacillati</taxon>
        <taxon>Bacillota</taxon>
        <taxon>Clostridia</taxon>
        <taxon>Lachnospirales</taxon>
        <taxon>Lachnospiraceae</taxon>
        <taxon>Acetatifactor</taxon>
    </lineage>
</organism>
<reference evidence="12 13" key="1">
    <citation type="submission" date="2018-01" db="EMBL/GenBank/DDBJ databases">
        <authorList>
            <person name="Gaut B.S."/>
            <person name="Morton B.R."/>
            <person name="Clegg M.T."/>
            <person name="Duvall M.R."/>
        </authorList>
    </citation>
    <scope>NUCLEOTIDE SEQUENCE [LARGE SCALE GENOMIC DNA]</scope>
    <source>
        <strain evidence="12">GP69</strain>
    </source>
</reference>
<dbReference type="PANTHER" id="PTHR30040">
    <property type="entry name" value="THIAMINE BIOSYNTHESIS LIPOPROTEIN APBE"/>
    <property type="match status" value="1"/>
</dbReference>
<comment type="catalytic activity">
    <reaction evidence="9 10">
        <text>L-threonyl-[protein] + FAD = FMN-L-threonyl-[protein] + AMP + H(+)</text>
        <dbReference type="Rhea" id="RHEA:36847"/>
        <dbReference type="Rhea" id="RHEA-COMP:11060"/>
        <dbReference type="Rhea" id="RHEA-COMP:11061"/>
        <dbReference type="ChEBI" id="CHEBI:15378"/>
        <dbReference type="ChEBI" id="CHEBI:30013"/>
        <dbReference type="ChEBI" id="CHEBI:57692"/>
        <dbReference type="ChEBI" id="CHEBI:74257"/>
        <dbReference type="ChEBI" id="CHEBI:456215"/>
        <dbReference type="EC" id="2.7.1.180"/>
    </reaction>
</comment>
<evidence type="ECO:0000256" key="2">
    <source>
        <dbReference type="ARBA" id="ARBA00016337"/>
    </source>
</evidence>
<keyword evidence="4 10" id="KW-0808">Transferase</keyword>
<keyword evidence="5 10" id="KW-0479">Metal-binding</keyword>
<dbReference type="EC" id="2.7.1.180" evidence="1 10"/>
<evidence type="ECO:0000256" key="5">
    <source>
        <dbReference type="ARBA" id="ARBA00022723"/>
    </source>
</evidence>
<evidence type="ECO:0000256" key="9">
    <source>
        <dbReference type="ARBA" id="ARBA00048540"/>
    </source>
</evidence>
<name>A0A2K4ZMT5_9FIRM</name>
<dbReference type="Pfam" id="PF02424">
    <property type="entry name" value="ApbE"/>
    <property type="match status" value="1"/>
</dbReference>
<dbReference type="InterPro" id="IPR024932">
    <property type="entry name" value="ApbE"/>
</dbReference>
<dbReference type="Gene3D" id="3.10.520.10">
    <property type="entry name" value="ApbE-like domains"/>
    <property type="match status" value="1"/>
</dbReference>
<feature type="binding site" evidence="11">
    <location>
        <position position="258"/>
    </location>
    <ligand>
        <name>Mg(2+)</name>
        <dbReference type="ChEBI" id="CHEBI:18420"/>
    </ligand>
</feature>
<feature type="binding site" evidence="11">
    <location>
        <position position="149"/>
    </location>
    <ligand>
        <name>Mg(2+)</name>
        <dbReference type="ChEBI" id="CHEBI:18420"/>
    </ligand>
</feature>
<evidence type="ECO:0000256" key="8">
    <source>
        <dbReference type="ARBA" id="ARBA00031306"/>
    </source>
</evidence>
<comment type="similarity">
    <text evidence="10">Belongs to the ApbE family.</text>
</comment>
<dbReference type="Proteomes" id="UP000236311">
    <property type="component" value="Unassembled WGS sequence"/>
</dbReference>
<feature type="binding site" evidence="11">
    <location>
        <position position="262"/>
    </location>
    <ligand>
        <name>Mg(2+)</name>
        <dbReference type="ChEBI" id="CHEBI:18420"/>
    </ligand>
</feature>
<evidence type="ECO:0000313" key="13">
    <source>
        <dbReference type="Proteomes" id="UP000236311"/>
    </source>
</evidence>
<protein>
    <recommendedName>
        <fullName evidence="2 10">FAD:protein FMN transferase</fullName>
        <ecNumber evidence="1 10">2.7.1.180</ecNumber>
    </recommendedName>
    <alternativeName>
        <fullName evidence="8 10">Flavin transferase</fullName>
    </alternativeName>
</protein>
<evidence type="ECO:0000256" key="7">
    <source>
        <dbReference type="ARBA" id="ARBA00022842"/>
    </source>
</evidence>
<evidence type="ECO:0000256" key="4">
    <source>
        <dbReference type="ARBA" id="ARBA00022679"/>
    </source>
</evidence>